<reference evidence="2" key="1">
    <citation type="submission" date="2016-11" db="EMBL/GenBank/DDBJ databases">
        <authorList>
            <person name="Varghese N."/>
            <person name="Submissions S."/>
        </authorList>
    </citation>
    <scope>NUCLEOTIDE SEQUENCE [LARGE SCALE GENOMIC DNA]</scope>
    <source>
        <strain evidence="2">DSM 16990</strain>
    </source>
</reference>
<evidence type="ECO:0000313" key="1">
    <source>
        <dbReference type="EMBL" id="SHE75500.1"/>
    </source>
</evidence>
<dbReference type="Proteomes" id="UP000184287">
    <property type="component" value="Unassembled WGS sequence"/>
</dbReference>
<dbReference type="AlphaFoldDB" id="A0A1M4W2X0"/>
<gene>
    <name evidence="1" type="ORF">SAMN04488522_1011111</name>
</gene>
<dbReference type="EMBL" id="FQUQ01000001">
    <property type="protein sequence ID" value="SHE75500.1"/>
    <property type="molecule type" value="Genomic_DNA"/>
</dbReference>
<name>A0A1M4W2X0_9SPHI</name>
<proteinExistence type="predicted"/>
<organism evidence="1 2">
    <name type="scientific">Pedobacter caeni</name>
    <dbReference type="NCBI Taxonomy" id="288992"/>
    <lineage>
        <taxon>Bacteria</taxon>
        <taxon>Pseudomonadati</taxon>
        <taxon>Bacteroidota</taxon>
        <taxon>Sphingobacteriia</taxon>
        <taxon>Sphingobacteriales</taxon>
        <taxon>Sphingobacteriaceae</taxon>
        <taxon>Pedobacter</taxon>
    </lineage>
</organism>
<protein>
    <submittedName>
        <fullName evidence="1">Uncharacterized protein</fullName>
    </submittedName>
</protein>
<sequence>MFGFFKNKYDNPALLEEIRQTEEKWFVFLDKLETRLDELCTAAVPELIAVFDQDTDPYKRAHGRMLTGLIGQINQMRQKAITAKEERIIPFMYASKSVLPDLISGAGREYHDRLYRFQMACFDRHHQFEDKINEGITALRSAEGNRGLEATYQQQIAEFERIKDKFLCKQCGGKMSIPKMYFIATYIQCPFCQTQNTYTPSTEMQLLFHQARPLAEQRTAHLLRAYETQHPKNPVLYQQYLRAMFDEWNKITPDMVAENERFYLRLLKDHSINHY</sequence>
<evidence type="ECO:0000313" key="2">
    <source>
        <dbReference type="Proteomes" id="UP000184287"/>
    </source>
</evidence>
<dbReference type="STRING" id="288992.SAMN04488522_1011111"/>
<accession>A0A1M4W2X0</accession>
<keyword evidence="2" id="KW-1185">Reference proteome</keyword>
<dbReference type="OrthoDB" id="5502466at2"/>
<dbReference type="RefSeq" id="WP_073228415.1">
    <property type="nucleotide sequence ID" value="NZ_FQUQ01000001.1"/>
</dbReference>